<organism evidence="2 3">
    <name type="scientific">Hallerella succinigenes</name>
    <dbReference type="NCBI Taxonomy" id="1896222"/>
    <lineage>
        <taxon>Bacteria</taxon>
        <taxon>Pseudomonadati</taxon>
        <taxon>Fibrobacterota</taxon>
        <taxon>Fibrobacteria</taxon>
        <taxon>Fibrobacterales</taxon>
        <taxon>Fibrobacteraceae</taxon>
        <taxon>Hallerella</taxon>
    </lineage>
</organism>
<dbReference type="GO" id="GO:0006508">
    <property type="term" value="P:proteolysis"/>
    <property type="evidence" value="ECO:0007669"/>
    <property type="project" value="InterPro"/>
</dbReference>
<dbReference type="EMBL" id="PGEX01000001">
    <property type="protein sequence ID" value="PJJ42220.1"/>
    <property type="molecule type" value="Genomic_DNA"/>
</dbReference>
<dbReference type="AlphaFoldDB" id="A0A2M9A941"/>
<dbReference type="CDD" id="cd14847">
    <property type="entry name" value="DD-carboxypeptidase_like"/>
    <property type="match status" value="1"/>
</dbReference>
<protein>
    <submittedName>
        <fullName evidence="2">LAS superfamily LD-carboxypeptidase LdcB</fullName>
    </submittedName>
</protein>
<comment type="caution">
    <text evidence="2">The sequence shown here is derived from an EMBL/GenBank/DDBJ whole genome shotgun (WGS) entry which is preliminary data.</text>
</comment>
<name>A0A2M9A941_9BACT</name>
<sequence length="226" mass="25882">MTTFAAFGLEEDGLVLIPGTEYRVRQGALAPFLELSEKAKSAGYELRVESAYRSFDRQLSIWNRKATGKLKLLDANGAPFKELPKDEEVLMRSILLWSALPGGSRHHFGTELDVVDGKSVPEGYEVELTEQECDGMFAPFHKWLSEQIETQNSCGFERVFVSGRGKIQPERWHISHRPSAFELEKLFDPKALRKVYEKADLELKSAILDNFDELMHDYVYPYFVEK</sequence>
<dbReference type="InterPro" id="IPR052179">
    <property type="entry name" value="DD-CPase-like"/>
</dbReference>
<dbReference type="PANTHER" id="PTHR34385:SF1">
    <property type="entry name" value="PEPTIDOGLYCAN L-ALANYL-D-GLUTAMATE ENDOPEPTIDASE CWLK"/>
    <property type="match status" value="1"/>
</dbReference>
<dbReference type="SUPFAM" id="SSF55166">
    <property type="entry name" value="Hedgehog/DD-peptidase"/>
    <property type="match status" value="1"/>
</dbReference>
<keyword evidence="3" id="KW-1185">Reference proteome</keyword>
<evidence type="ECO:0000313" key="3">
    <source>
        <dbReference type="Proteomes" id="UP000231134"/>
    </source>
</evidence>
<dbReference type="Pfam" id="PF02557">
    <property type="entry name" value="VanY"/>
    <property type="match status" value="1"/>
</dbReference>
<dbReference type="Proteomes" id="UP000231134">
    <property type="component" value="Unassembled WGS sequence"/>
</dbReference>
<keyword evidence="2" id="KW-0645">Protease</keyword>
<dbReference type="InterPro" id="IPR009045">
    <property type="entry name" value="Zn_M74/Hedgehog-like"/>
</dbReference>
<dbReference type="Gene3D" id="3.30.1380.10">
    <property type="match status" value="1"/>
</dbReference>
<keyword evidence="2" id="KW-0121">Carboxypeptidase</keyword>
<evidence type="ECO:0000259" key="1">
    <source>
        <dbReference type="Pfam" id="PF02557"/>
    </source>
</evidence>
<evidence type="ECO:0000313" key="2">
    <source>
        <dbReference type="EMBL" id="PJJ42220.1"/>
    </source>
</evidence>
<keyword evidence="2" id="KW-0378">Hydrolase</keyword>
<accession>A0A2M9A941</accession>
<gene>
    <name evidence="2" type="ORF">BGX16_2239</name>
</gene>
<dbReference type="OrthoDB" id="9792074at2"/>
<dbReference type="PANTHER" id="PTHR34385">
    <property type="entry name" value="D-ALANYL-D-ALANINE CARBOXYPEPTIDASE"/>
    <property type="match status" value="1"/>
</dbReference>
<dbReference type="RefSeq" id="WP_100426095.1">
    <property type="nucleotide sequence ID" value="NZ_PGEX01000001.1"/>
</dbReference>
<feature type="domain" description="D-alanyl-D-alanine carboxypeptidase-like core" evidence="1">
    <location>
        <begin position="23"/>
        <end position="178"/>
    </location>
</feature>
<proteinExistence type="predicted"/>
<dbReference type="GO" id="GO:0004180">
    <property type="term" value="F:carboxypeptidase activity"/>
    <property type="evidence" value="ECO:0007669"/>
    <property type="project" value="UniProtKB-KW"/>
</dbReference>
<reference evidence="2 3" key="1">
    <citation type="submission" date="2017-11" db="EMBL/GenBank/DDBJ databases">
        <title>Animal gut microbial communities from fecal samples from Wisconsin, USA.</title>
        <authorList>
            <person name="Neumann A."/>
        </authorList>
    </citation>
    <scope>NUCLEOTIDE SEQUENCE [LARGE SCALE GENOMIC DNA]</scope>
    <source>
        <strain evidence="2 3">UWS3</strain>
    </source>
</reference>
<dbReference type="InterPro" id="IPR003709">
    <property type="entry name" value="VanY-like_core_dom"/>
</dbReference>